<dbReference type="EMBL" id="JAMOIM010000011">
    <property type="protein sequence ID" value="MCW6509689.1"/>
    <property type="molecule type" value="Genomic_DNA"/>
</dbReference>
<name>A0AA41YW38_9HYPH</name>
<proteinExistence type="predicted"/>
<comment type="caution">
    <text evidence="1">The sequence shown here is derived from an EMBL/GenBank/DDBJ whole genome shotgun (WGS) entry which is preliminary data.</text>
</comment>
<keyword evidence="2" id="KW-1185">Reference proteome</keyword>
<protein>
    <submittedName>
        <fullName evidence="1">Uncharacterized protein</fullName>
    </submittedName>
</protein>
<evidence type="ECO:0000313" key="2">
    <source>
        <dbReference type="Proteomes" id="UP001165667"/>
    </source>
</evidence>
<sequence length="247" mass="27751">MALKAAFGKLIVKADREDLRERAITGFLLDEGFHETQSNFWTPDTVTGAKLRIVAARARRLRAALDDLPEGVELRFTDTLERTLAELSQFVKSQKHRDTYKSVIGRTQRLQKAMHDISFVGKDALILGNWNIDYGPKSTSIMDLLNWLATKADAAHEGLKAGMLHAKPTSKAMRIAERAAFWYTKLTDRLVTLYSATNDSEPKTGPYITLLSDIFAALGVPQKKVQWAAKIARDAQRHEDARAKKQK</sequence>
<reference evidence="1" key="1">
    <citation type="submission" date="2022-05" db="EMBL/GenBank/DDBJ databases">
        <authorList>
            <person name="Pankratov T."/>
        </authorList>
    </citation>
    <scope>NUCLEOTIDE SEQUENCE</scope>
    <source>
        <strain evidence="1">BP6-180914</strain>
    </source>
</reference>
<evidence type="ECO:0000313" key="1">
    <source>
        <dbReference type="EMBL" id="MCW6509689.1"/>
    </source>
</evidence>
<organism evidence="1 2">
    <name type="scientific">Lichenifustis flavocetrariae</name>
    <dbReference type="NCBI Taxonomy" id="2949735"/>
    <lineage>
        <taxon>Bacteria</taxon>
        <taxon>Pseudomonadati</taxon>
        <taxon>Pseudomonadota</taxon>
        <taxon>Alphaproteobacteria</taxon>
        <taxon>Hyphomicrobiales</taxon>
        <taxon>Lichenihabitantaceae</taxon>
        <taxon>Lichenifustis</taxon>
    </lineage>
</organism>
<dbReference type="RefSeq" id="WP_282586063.1">
    <property type="nucleotide sequence ID" value="NZ_JAMOIM010000011.1"/>
</dbReference>
<accession>A0AA41YW38</accession>
<gene>
    <name evidence="1" type="ORF">M8523_16850</name>
</gene>
<dbReference type="Proteomes" id="UP001165667">
    <property type="component" value="Unassembled WGS sequence"/>
</dbReference>
<dbReference type="AlphaFoldDB" id="A0AA41YW38"/>